<evidence type="ECO:0000256" key="2">
    <source>
        <dbReference type="ARBA" id="ARBA00023136"/>
    </source>
</evidence>
<organism evidence="6">
    <name type="scientific">Tunturiibacter empetritectus</name>
    <dbReference type="NCBI Taxonomy" id="3069691"/>
    <lineage>
        <taxon>Bacteria</taxon>
        <taxon>Pseudomonadati</taxon>
        <taxon>Acidobacteriota</taxon>
        <taxon>Terriglobia</taxon>
        <taxon>Terriglobales</taxon>
        <taxon>Acidobacteriaceae</taxon>
        <taxon>Tunturiibacter</taxon>
    </lineage>
</organism>
<sequence length="398" mass="40712">MAGSIVESLMGLLGPQVTGPVASQLGESTDTVQRGLQAGSAAMLAGLVAKVGQPGFLGQIFSLITNPANGPSALSGLTSNLGSLASGAASSPVANLGSQFLSSIFGSNMSSVTDSIGRSVGVSSGKAGSLLAMAAPLVLGVLGQHVRQNNLSAADLGSTLKAEAPSFQSFLPAGLGSLFGGASNVASNLTAAVPAKVATGNRWLWPVVLLAALLLCLFWFFNRTKAPVNDAVQTTSTAASSAASALGDFFKTKLPDGVELNIPRFGIENKLISFLGDSSKPVDTTTWFNFDRLLFDTGKATLQPSSQEQLGNIAAILKAYPNVHVKLGGYTDNTGDAAANVALSDARAKNVMEALVAAGVDPSRLESKGYGDQYPVGDNATEEGRAQNRRIALLVTQK</sequence>
<accession>A0AAU7ZDW3</accession>
<dbReference type="Pfam" id="PF00691">
    <property type="entry name" value="OmpA"/>
    <property type="match status" value="1"/>
</dbReference>
<keyword evidence="2 3" id="KW-0472">Membrane</keyword>
<keyword evidence="4" id="KW-0812">Transmembrane</keyword>
<feature type="transmembrane region" description="Helical" evidence="4">
    <location>
        <begin position="203"/>
        <end position="221"/>
    </location>
</feature>
<dbReference type="CDD" id="cd07185">
    <property type="entry name" value="OmpA_C-like"/>
    <property type="match status" value="1"/>
</dbReference>
<dbReference type="Gene3D" id="3.30.1330.60">
    <property type="entry name" value="OmpA-like domain"/>
    <property type="match status" value="1"/>
</dbReference>
<evidence type="ECO:0000259" key="5">
    <source>
        <dbReference type="PROSITE" id="PS51123"/>
    </source>
</evidence>
<dbReference type="InterPro" id="IPR006665">
    <property type="entry name" value="OmpA-like"/>
</dbReference>
<dbReference type="Pfam" id="PF06078">
    <property type="entry name" value="DUF937"/>
    <property type="match status" value="1"/>
</dbReference>
<dbReference type="PROSITE" id="PS51123">
    <property type="entry name" value="OMPA_2"/>
    <property type="match status" value="1"/>
</dbReference>
<evidence type="ECO:0000256" key="1">
    <source>
        <dbReference type="ARBA" id="ARBA00004442"/>
    </source>
</evidence>
<evidence type="ECO:0000313" key="6">
    <source>
        <dbReference type="EMBL" id="XCB26912.1"/>
    </source>
</evidence>
<dbReference type="PANTHER" id="PTHR30329:SF20">
    <property type="entry name" value="EXPORTED PROTEIN"/>
    <property type="match status" value="1"/>
</dbReference>
<dbReference type="GO" id="GO:0009279">
    <property type="term" value="C:cell outer membrane"/>
    <property type="evidence" value="ECO:0007669"/>
    <property type="project" value="UniProtKB-SubCell"/>
</dbReference>
<dbReference type="InterPro" id="IPR050330">
    <property type="entry name" value="Bact_OuterMem_StrucFunc"/>
</dbReference>
<dbReference type="InterPro" id="IPR009282">
    <property type="entry name" value="DUF937"/>
</dbReference>
<feature type="domain" description="OmpA-like" evidence="5">
    <location>
        <begin position="282"/>
        <end position="398"/>
    </location>
</feature>
<protein>
    <submittedName>
        <fullName evidence="6">OmpA family protein</fullName>
    </submittedName>
</protein>
<evidence type="ECO:0000256" key="4">
    <source>
        <dbReference type="SAM" id="Phobius"/>
    </source>
</evidence>
<evidence type="ECO:0000256" key="3">
    <source>
        <dbReference type="PROSITE-ProRule" id="PRU00473"/>
    </source>
</evidence>
<gene>
    <name evidence="6" type="ORF">RBB75_00965</name>
</gene>
<name>A0AAU7ZDW3_9BACT</name>
<dbReference type="PRINTS" id="PR01021">
    <property type="entry name" value="OMPADOMAIN"/>
</dbReference>
<keyword evidence="4" id="KW-1133">Transmembrane helix</keyword>
<dbReference type="InterPro" id="IPR006664">
    <property type="entry name" value="OMP_bac"/>
</dbReference>
<comment type="subcellular location">
    <subcellularLocation>
        <location evidence="1">Cell outer membrane</location>
    </subcellularLocation>
</comment>
<dbReference type="PANTHER" id="PTHR30329">
    <property type="entry name" value="STATOR ELEMENT OF FLAGELLAR MOTOR COMPLEX"/>
    <property type="match status" value="1"/>
</dbReference>
<proteinExistence type="predicted"/>
<dbReference type="InterPro" id="IPR036737">
    <property type="entry name" value="OmpA-like_sf"/>
</dbReference>
<dbReference type="EMBL" id="CP132932">
    <property type="protein sequence ID" value="XCB26912.1"/>
    <property type="molecule type" value="Genomic_DNA"/>
</dbReference>
<dbReference type="KEGG" id="temp:RBB75_00965"/>
<dbReference type="SUPFAM" id="SSF103088">
    <property type="entry name" value="OmpA-like"/>
    <property type="match status" value="1"/>
</dbReference>
<reference evidence="6" key="2">
    <citation type="journal article" date="2024" name="Environ. Microbiol.">
        <title>Genome analysis and description of Tunturibacter gen. nov. expands the diversity of Terriglobia in tundra soils.</title>
        <authorList>
            <person name="Messyasz A."/>
            <person name="Mannisto M.K."/>
            <person name="Kerkhof L.J."/>
            <person name="Haggblom M.M."/>
        </authorList>
    </citation>
    <scope>NUCLEOTIDE SEQUENCE</scope>
    <source>
        <strain evidence="6">M8UP23</strain>
    </source>
</reference>
<dbReference type="AlphaFoldDB" id="A0AAU7ZDW3"/>
<reference evidence="6" key="1">
    <citation type="submission" date="2023-08" db="EMBL/GenBank/DDBJ databases">
        <authorList>
            <person name="Messyasz A."/>
            <person name="Mannisto M.K."/>
            <person name="Kerkhof L.J."/>
            <person name="Haggblom M."/>
        </authorList>
    </citation>
    <scope>NUCLEOTIDE SEQUENCE</scope>
    <source>
        <strain evidence="6">M8UP23</strain>
    </source>
</reference>
<dbReference type="RefSeq" id="WP_353069244.1">
    <property type="nucleotide sequence ID" value="NZ_CP132932.1"/>
</dbReference>